<feature type="domain" description="Alpha/beta hydrolase fold-3" evidence="4">
    <location>
        <begin position="113"/>
        <end position="323"/>
    </location>
</feature>
<protein>
    <recommendedName>
        <fullName evidence="4">Alpha/beta hydrolase fold-3 domain-containing protein</fullName>
    </recommendedName>
</protein>
<evidence type="ECO:0000256" key="1">
    <source>
        <dbReference type="ARBA" id="ARBA00010515"/>
    </source>
</evidence>
<proteinExistence type="inferred from homology"/>
<dbReference type="GO" id="GO:0016787">
    <property type="term" value="F:hydrolase activity"/>
    <property type="evidence" value="ECO:0007669"/>
    <property type="project" value="UniProtKB-KW"/>
</dbReference>
<evidence type="ECO:0000256" key="2">
    <source>
        <dbReference type="ARBA" id="ARBA00022801"/>
    </source>
</evidence>
<dbReference type="Gene3D" id="3.40.50.1820">
    <property type="entry name" value="alpha/beta hydrolase"/>
    <property type="match status" value="1"/>
</dbReference>
<dbReference type="PANTHER" id="PTHR48081">
    <property type="entry name" value="AB HYDROLASE SUPERFAMILY PROTEIN C4A8.06C"/>
    <property type="match status" value="1"/>
</dbReference>
<dbReference type="AlphaFoldDB" id="A0A8H3U2D5"/>
<dbReference type="InterPro" id="IPR029058">
    <property type="entry name" value="AB_hydrolase_fold"/>
</dbReference>
<dbReference type="PANTHER" id="PTHR48081:SF31">
    <property type="entry name" value="STERYL ACETYL HYDROLASE MUG81-RELATED"/>
    <property type="match status" value="1"/>
</dbReference>
<comment type="similarity">
    <text evidence="1">Belongs to the 'GDXG' lipolytic enzyme family.</text>
</comment>
<evidence type="ECO:0000259" key="4">
    <source>
        <dbReference type="Pfam" id="PF07859"/>
    </source>
</evidence>
<evidence type="ECO:0000313" key="6">
    <source>
        <dbReference type="Proteomes" id="UP000433883"/>
    </source>
</evidence>
<keyword evidence="2" id="KW-0378">Hydrolase</keyword>
<accession>A0A8H3U2D5</accession>
<dbReference type="InterPro" id="IPR013094">
    <property type="entry name" value="AB_hydrolase_3"/>
</dbReference>
<dbReference type="EMBL" id="WNWQ01001339">
    <property type="protein sequence ID" value="KAE9961698.1"/>
    <property type="molecule type" value="Genomic_DNA"/>
</dbReference>
<sequence>MTDSKNTPLKDQASNVALAFTLSKGVCAALTRTIVSPFKGEKGHPSYFKDVAFAGFRSGLASMTVAQTRLSSKSTTEAYYEYAKLNNFAPESLDLPNGLQAHWLGDKNAATTLVDFHGGGYVVPASEHHYDYIHSLIKEMSTAGAPVSALVLAYTLAPEAEYPTQLIEATTLIKHLVEKENRAPSSLMLSGDSAGGNLTLSLLSHILHPHPDPAVPRITLNEPFRAALLISPWVSFATDHPSYTRNAQSDMFDAVALNRWATAFLGSKKREGIIMGDSYSEPLLAEPSWWSGASKVVNDVMIWAGGAELFVDGIKLFAHKFEEGWISGGGDRKSVKLVVTPRNAHEEMILDLLFGYKEKGDAAVAVEEWAKSKL</sequence>
<name>A0A8H3U2D5_VENIN</name>
<organism evidence="5 6">
    <name type="scientific">Venturia inaequalis</name>
    <name type="common">Apple scab fungus</name>
    <dbReference type="NCBI Taxonomy" id="5025"/>
    <lineage>
        <taxon>Eukaryota</taxon>
        <taxon>Fungi</taxon>
        <taxon>Dikarya</taxon>
        <taxon>Ascomycota</taxon>
        <taxon>Pezizomycotina</taxon>
        <taxon>Dothideomycetes</taxon>
        <taxon>Pleosporomycetidae</taxon>
        <taxon>Venturiales</taxon>
        <taxon>Venturiaceae</taxon>
        <taxon>Venturia</taxon>
    </lineage>
</organism>
<reference evidence="5 6" key="1">
    <citation type="submission" date="2019-11" db="EMBL/GenBank/DDBJ databases">
        <title>Venturia inaequalis Genome Resource.</title>
        <authorList>
            <person name="Lichtner F.J."/>
        </authorList>
    </citation>
    <scope>NUCLEOTIDE SEQUENCE [LARGE SCALE GENOMIC DNA]</scope>
    <source>
        <strain evidence="5">Bline_iso_100314</strain>
    </source>
</reference>
<dbReference type="OrthoDB" id="2152029at2759"/>
<dbReference type="Pfam" id="PF07859">
    <property type="entry name" value="Abhydrolase_3"/>
    <property type="match status" value="1"/>
</dbReference>
<dbReference type="InterPro" id="IPR033140">
    <property type="entry name" value="Lipase_GDXG_put_SER_AS"/>
</dbReference>
<feature type="active site" evidence="3">
    <location>
        <position position="193"/>
    </location>
</feature>
<evidence type="ECO:0000256" key="3">
    <source>
        <dbReference type="PROSITE-ProRule" id="PRU10038"/>
    </source>
</evidence>
<dbReference type="InterPro" id="IPR050300">
    <property type="entry name" value="GDXG_lipolytic_enzyme"/>
</dbReference>
<dbReference type="PROSITE" id="PS01174">
    <property type="entry name" value="LIPASE_GDXG_SER"/>
    <property type="match status" value="1"/>
</dbReference>
<comment type="caution">
    <text evidence="5">The sequence shown here is derived from an EMBL/GenBank/DDBJ whole genome shotgun (WGS) entry which is preliminary data.</text>
</comment>
<gene>
    <name evidence="5" type="ORF">BLS_001495</name>
</gene>
<dbReference type="SUPFAM" id="SSF53474">
    <property type="entry name" value="alpha/beta-Hydrolases"/>
    <property type="match status" value="1"/>
</dbReference>
<dbReference type="Proteomes" id="UP000433883">
    <property type="component" value="Unassembled WGS sequence"/>
</dbReference>
<evidence type="ECO:0000313" key="5">
    <source>
        <dbReference type="EMBL" id="KAE9961698.1"/>
    </source>
</evidence>